<dbReference type="AlphaFoldDB" id="A0AAD6Z7E3"/>
<organism evidence="1 2">
    <name type="scientific">Mycena albidolilacea</name>
    <dbReference type="NCBI Taxonomy" id="1033008"/>
    <lineage>
        <taxon>Eukaryota</taxon>
        <taxon>Fungi</taxon>
        <taxon>Dikarya</taxon>
        <taxon>Basidiomycota</taxon>
        <taxon>Agaricomycotina</taxon>
        <taxon>Agaricomycetes</taxon>
        <taxon>Agaricomycetidae</taxon>
        <taxon>Agaricales</taxon>
        <taxon>Marasmiineae</taxon>
        <taxon>Mycenaceae</taxon>
        <taxon>Mycena</taxon>
    </lineage>
</organism>
<keyword evidence="2" id="KW-1185">Reference proteome</keyword>
<dbReference type="Proteomes" id="UP001218218">
    <property type="component" value="Unassembled WGS sequence"/>
</dbReference>
<sequence length="378" mass="42198">MITNFHFPKKYGAVESARAQVQSKAHKEAKGLDTTAQSGRAKFMVLNRPEMSSMITAWVAALAAVDRSHPPYCGTHLPQLYVLPEPALLAAPEDKTRCCGLYHHYRLMRDALMFHLAHRSQHLELLTVQQWCNILQGKVTKQGKAGSRAQACSTSLDELLAPAFRTCSIDALVEFPVPPEAVPPTRWALWQENLVASVAWVPQAAPPHQGDSAHLIQGTSSWWAGALGMDVQQIQWAALDQSQCSTEQDGKAHLGFCLKPEHCLRRRTLEPNVQGRPHLDPLLFAGGISQVTGGSVLFWDKVNMHDRQMSAKVKGVGQTQRGGWVSHGPIKLKWRGTARFIDFVQFFHTQWDRTILVEGVQRRSKWEVQAVQEKQGQS</sequence>
<evidence type="ECO:0000313" key="1">
    <source>
        <dbReference type="EMBL" id="KAJ7310893.1"/>
    </source>
</evidence>
<accession>A0AAD6Z7E3</accession>
<protein>
    <submittedName>
        <fullName evidence="1">Uncharacterized protein</fullName>
    </submittedName>
</protein>
<comment type="caution">
    <text evidence="1">The sequence shown here is derived from an EMBL/GenBank/DDBJ whole genome shotgun (WGS) entry which is preliminary data.</text>
</comment>
<evidence type="ECO:0000313" key="2">
    <source>
        <dbReference type="Proteomes" id="UP001218218"/>
    </source>
</evidence>
<name>A0AAD6Z7E3_9AGAR</name>
<gene>
    <name evidence="1" type="ORF">DFH08DRAFT_822722</name>
</gene>
<proteinExistence type="predicted"/>
<reference evidence="1" key="1">
    <citation type="submission" date="2023-03" db="EMBL/GenBank/DDBJ databases">
        <title>Massive genome expansion in bonnet fungi (Mycena s.s.) driven by repeated elements and novel gene families across ecological guilds.</title>
        <authorList>
            <consortium name="Lawrence Berkeley National Laboratory"/>
            <person name="Harder C.B."/>
            <person name="Miyauchi S."/>
            <person name="Viragh M."/>
            <person name="Kuo A."/>
            <person name="Thoen E."/>
            <person name="Andreopoulos B."/>
            <person name="Lu D."/>
            <person name="Skrede I."/>
            <person name="Drula E."/>
            <person name="Henrissat B."/>
            <person name="Morin E."/>
            <person name="Kohler A."/>
            <person name="Barry K."/>
            <person name="LaButti K."/>
            <person name="Morin E."/>
            <person name="Salamov A."/>
            <person name="Lipzen A."/>
            <person name="Mereny Z."/>
            <person name="Hegedus B."/>
            <person name="Baldrian P."/>
            <person name="Stursova M."/>
            <person name="Weitz H."/>
            <person name="Taylor A."/>
            <person name="Grigoriev I.V."/>
            <person name="Nagy L.G."/>
            <person name="Martin F."/>
            <person name="Kauserud H."/>
        </authorList>
    </citation>
    <scope>NUCLEOTIDE SEQUENCE</scope>
    <source>
        <strain evidence="1">CBHHK002</strain>
    </source>
</reference>
<dbReference type="EMBL" id="JARIHO010000076">
    <property type="protein sequence ID" value="KAJ7310893.1"/>
    <property type="molecule type" value="Genomic_DNA"/>
</dbReference>